<comment type="similarity">
    <text evidence="1 4">Belongs to the heat shock protein 70 family.</text>
</comment>
<dbReference type="InterPro" id="IPR018181">
    <property type="entry name" value="Heat_shock_70_CS"/>
</dbReference>
<protein>
    <submittedName>
        <fullName evidence="5">Uncharacterized protein</fullName>
    </submittedName>
</protein>
<keyword evidence="2 4" id="KW-0547">Nucleotide-binding</keyword>
<evidence type="ECO:0000256" key="1">
    <source>
        <dbReference type="ARBA" id="ARBA00007381"/>
    </source>
</evidence>
<evidence type="ECO:0000256" key="3">
    <source>
        <dbReference type="ARBA" id="ARBA00022840"/>
    </source>
</evidence>
<dbReference type="InterPro" id="IPR029047">
    <property type="entry name" value="HSP70_peptide-bd_sf"/>
</dbReference>
<dbReference type="PANTHER" id="PTHR19375">
    <property type="entry name" value="HEAT SHOCK PROTEIN 70KDA"/>
    <property type="match status" value="1"/>
</dbReference>
<dbReference type="PROSITE" id="PS00297">
    <property type="entry name" value="HSP70_1"/>
    <property type="match status" value="1"/>
</dbReference>
<dbReference type="Proteomes" id="UP001432322">
    <property type="component" value="Unassembled WGS sequence"/>
</dbReference>
<dbReference type="CDD" id="cd24028">
    <property type="entry name" value="ASKHA_NBD_HSP70_HSPA1-like"/>
    <property type="match status" value="1"/>
</dbReference>
<accession>A0AAV5WNU8</accession>
<dbReference type="GO" id="GO:0005524">
    <property type="term" value="F:ATP binding"/>
    <property type="evidence" value="ECO:0007669"/>
    <property type="project" value="UniProtKB-KW"/>
</dbReference>
<dbReference type="SUPFAM" id="SSF53067">
    <property type="entry name" value="Actin-like ATPase domain"/>
    <property type="match status" value="2"/>
</dbReference>
<dbReference type="Gene3D" id="3.30.420.40">
    <property type="match status" value="2"/>
</dbReference>
<organism evidence="5 6">
    <name type="scientific">Pristionchus fissidentatus</name>
    <dbReference type="NCBI Taxonomy" id="1538716"/>
    <lineage>
        <taxon>Eukaryota</taxon>
        <taxon>Metazoa</taxon>
        <taxon>Ecdysozoa</taxon>
        <taxon>Nematoda</taxon>
        <taxon>Chromadorea</taxon>
        <taxon>Rhabditida</taxon>
        <taxon>Rhabditina</taxon>
        <taxon>Diplogasteromorpha</taxon>
        <taxon>Diplogasteroidea</taxon>
        <taxon>Neodiplogasteridae</taxon>
        <taxon>Pristionchus</taxon>
    </lineage>
</organism>
<comment type="caution">
    <text evidence="5">The sequence shown here is derived from an EMBL/GenBank/DDBJ whole genome shotgun (WGS) entry which is preliminary data.</text>
</comment>
<dbReference type="PROSITE" id="PS00329">
    <property type="entry name" value="HSP70_2"/>
    <property type="match status" value="1"/>
</dbReference>
<dbReference type="EMBL" id="BTSY01000006">
    <property type="protein sequence ID" value="GMT32303.1"/>
    <property type="molecule type" value="Genomic_DNA"/>
</dbReference>
<keyword evidence="6" id="KW-1185">Reference proteome</keyword>
<dbReference type="AlphaFoldDB" id="A0AAV5WNU8"/>
<dbReference type="SUPFAM" id="SSF100920">
    <property type="entry name" value="Heat shock protein 70kD (HSP70), peptide-binding domain"/>
    <property type="match status" value="1"/>
</dbReference>
<dbReference type="InterPro" id="IPR013126">
    <property type="entry name" value="Hsp_70_fam"/>
</dbReference>
<dbReference type="PRINTS" id="PR00301">
    <property type="entry name" value="HEATSHOCK70"/>
</dbReference>
<dbReference type="InterPro" id="IPR043129">
    <property type="entry name" value="ATPase_NBD"/>
</dbReference>
<feature type="non-terminal residue" evidence="5">
    <location>
        <position position="601"/>
    </location>
</feature>
<dbReference type="Pfam" id="PF00012">
    <property type="entry name" value="HSP70"/>
    <property type="match status" value="1"/>
</dbReference>
<evidence type="ECO:0000256" key="2">
    <source>
        <dbReference type="ARBA" id="ARBA00022741"/>
    </source>
</evidence>
<keyword evidence="3 4" id="KW-0067">ATP-binding</keyword>
<feature type="non-terminal residue" evidence="5">
    <location>
        <position position="1"/>
    </location>
</feature>
<dbReference type="GO" id="GO:0140662">
    <property type="term" value="F:ATP-dependent protein folding chaperone"/>
    <property type="evidence" value="ECO:0007669"/>
    <property type="project" value="InterPro"/>
</dbReference>
<dbReference type="Gene3D" id="3.90.640.10">
    <property type="entry name" value="Actin, Chain A, domain 4"/>
    <property type="match status" value="1"/>
</dbReference>
<dbReference type="Gene3D" id="2.60.34.10">
    <property type="entry name" value="Substrate Binding Domain Of DNAk, Chain A, domain 1"/>
    <property type="match status" value="1"/>
</dbReference>
<gene>
    <name evidence="5" type="ORF">PFISCL1PPCAC_23600</name>
</gene>
<evidence type="ECO:0000313" key="6">
    <source>
        <dbReference type="Proteomes" id="UP001432322"/>
    </source>
</evidence>
<dbReference type="PROSITE" id="PS01036">
    <property type="entry name" value="HSP70_3"/>
    <property type="match status" value="1"/>
</dbReference>
<sequence length="601" mass="66958">KAIGIDLGTTFSCVAVMERSGRIEVVSNNYGNKITPSVVHFGGLFKEVGEEAQQRRGSDPKNTVFQIKRFMGRSPNDSEITKRVYPFEVLSTRKGEAAIRVTPIDENATGESKMYSPEQISAYILGYMKALAQKHIGNDVKDAVITVPANFNNEQRQATKDAGEMAGLNVLRIINEPTAAALAYGYGKNSQEERTVLVYDLGGGTFDVSIVRCRGLEAKVLSTAGLTDLGGEDFNNRIFEDALAQFKTKRFSLNSEEEFALYESCESAKRSLSVVDKTKIEFYQNGIGHEIPFTREEFEELCMDLFEKTIECVDDAVKQSGCDKSSIDDIVLVGGSSRIPRVQQMIQEFFGNKDLMFDIPPDHAVAHGAAILSLSTQNLLNSSLVGGSIRGAVKLADVLPFSLGTNITYGRFSLMLKRNTQYPASNTSIFYNATDYQTLLKFKILEGESALSRENNKLGKCEIPIEPKIVHGNKIAVTFSVDENGILSVRLRDEDTGNEASTKVQTSRLSDNERLKMVRNAREEEEKEEIEKKKYEARTAFADALMKAKRSVHKTDDNVMKMSLQTLISNEENWIESRKNHSNDELIDRAVSVRRKIDTVM</sequence>
<evidence type="ECO:0000313" key="5">
    <source>
        <dbReference type="EMBL" id="GMT32303.1"/>
    </source>
</evidence>
<dbReference type="GO" id="GO:0006950">
    <property type="term" value="P:response to stress"/>
    <property type="evidence" value="ECO:0007669"/>
    <property type="project" value="UniProtKB-ARBA"/>
</dbReference>
<proteinExistence type="inferred from homology"/>
<reference evidence="5" key="1">
    <citation type="submission" date="2023-10" db="EMBL/GenBank/DDBJ databases">
        <title>Genome assembly of Pristionchus species.</title>
        <authorList>
            <person name="Yoshida K."/>
            <person name="Sommer R.J."/>
        </authorList>
    </citation>
    <scope>NUCLEOTIDE SEQUENCE</scope>
    <source>
        <strain evidence="5">RS5133</strain>
    </source>
</reference>
<name>A0AAV5WNU8_9BILA</name>
<evidence type="ECO:0000256" key="4">
    <source>
        <dbReference type="RuleBase" id="RU003322"/>
    </source>
</evidence>
<dbReference type="Gene3D" id="3.30.30.30">
    <property type="match status" value="1"/>
</dbReference>